<gene>
    <name evidence="1" type="ORF">Pflav_011660</name>
</gene>
<evidence type="ECO:0000313" key="1">
    <source>
        <dbReference type="EMBL" id="BCB74756.1"/>
    </source>
</evidence>
<dbReference type="AlphaFoldDB" id="A0A6F8XLR8"/>
<keyword evidence="2" id="KW-1185">Reference proteome</keyword>
<evidence type="ECO:0000313" key="2">
    <source>
        <dbReference type="Proteomes" id="UP000502508"/>
    </source>
</evidence>
<dbReference type="KEGG" id="pfla:Pflav_011660"/>
<reference evidence="1 2" key="1">
    <citation type="submission" date="2020-03" db="EMBL/GenBank/DDBJ databases">
        <title>Whole genome shotgun sequence of Phytohabitans flavus NBRC 107702.</title>
        <authorList>
            <person name="Komaki H."/>
            <person name="Tamura T."/>
        </authorList>
    </citation>
    <scope>NUCLEOTIDE SEQUENCE [LARGE SCALE GENOMIC DNA]</scope>
    <source>
        <strain evidence="1 2">NBRC 107702</strain>
    </source>
</reference>
<dbReference type="EMBL" id="AP022870">
    <property type="protein sequence ID" value="BCB74756.1"/>
    <property type="molecule type" value="Genomic_DNA"/>
</dbReference>
<dbReference type="Proteomes" id="UP000502508">
    <property type="component" value="Chromosome"/>
</dbReference>
<sequence>MIERMTDRWRREVADQEAAVAAGTLPRDEAYAAKAWPAEFIVGVDAALAAYERDVAELGTAPADKAIWAAVERVVLALNGVDEDFGGHIDTITREELCEYIDDVLTATGVDVEALTARRGRDGSELTDEWRDW</sequence>
<reference evidence="1 2" key="2">
    <citation type="submission" date="2020-03" db="EMBL/GenBank/DDBJ databases">
        <authorList>
            <person name="Ichikawa N."/>
            <person name="Kimura A."/>
            <person name="Kitahashi Y."/>
            <person name="Uohara A."/>
        </authorList>
    </citation>
    <scope>NUCLEOTIDE SEQUENCE [LARGE SCALE GENOMIC DNA]</scope>
    <source>
        <strain evidence="1 2">NBRC 107702</strain>
    </source>
</reference>
<dbReference type="RefSeq" id="WP_173034248.1">
    <property type="nucleotide sequence ID" value="NZ_AP022870.1"/>
</dbReference>
<proteinExistence type="predicted"/>
<organism evidence="1 2">
    <name type="scientific">Phytohabitans flavus</name>
    <dbReference type="NCBI Taxonomy" id="1076124"/>
    <lineage>
        <taxon>Bacteria</taxon>
        <taxon>Bacillati</taxon>
        <taxon>Actinomycetota</taxon>
        <taxon>Actinomycetes</taxon>
        <taxon>Micromonosporales</taxon>
        <taxon>Micromonosporaceae</taxon>
    </lineage>
</organism>
<protein>
    <submittedName>
        <fullName evidence="1">Uncharacterized protein</fullName>
    </submittedName>
</protein>
<accession>A0A6F8XLR8</accession>
<name>A0A6F8XLR8_9ACTN</name>